<dbReference type="Proteomes" id="UP000308600">
    <property type="component" value="Unassembled WGS sequence"/>
</dbReference>
<evidence type="ECO:0000313" key="1">
    <source>
        <dbReference type="EMBL" id="TFK62837.1"/>
    </source>
</evidence>
<accession>A0ACD3AAU2</accession>
<dbReference type="EMBL" id="ML208556">
    <property type="protein sequence ID" value="TFK62837.1"/>
    <property type="molecule type" value="Genomic_DNA"/>
</dbReference>
<keyword evidence="2" id="KW-1185">Reference proteome</keyword>
<proteinExistence type="predicted"/>
<evidence type="ECO:0000313" key="2">
    <source>
        <dbReference type="Proteomes" id="UP000308600"/>
    </source>
</evidence>
<sequence length="180" mass="20169">MKTPYDKMTHVQSKCSPGKTRGLQLSGIVTKEDERLAIGQDCRVKMRDVRDSQEGHPWLATRITSAASPTMAQMPSHFCDHFADVETGMTGHIGKQFGIGDRKARSSGLDIHMQVAMISGYRTFELAIMEVFVVRNAGRLKKVHRAWLKMTTYCKPAQVDFDRETVAPVPKPDYNKADNA</sequence>
<reference evidence="1 2" key="1">
    <citation type="journal article" date="2019" name="Nat. Ecol. Evol.">
        <title>Megaphylogeny resolves global patterns of mushroom evolution.</title>
        <authorList>
            <person name="Varga T."/>
            <person name="Krizsan K."/>
            <person name="Foldi C."/>
            <person name="Dima B."/>
            <person name="Sanchez-Garcia M."/>
            <person name="Sanchez-Ramirez S."/>
            <person name="Szollosi G.J."/>
            <person name="Szarkandi J.G."/>
            <person name="Papp V."/>
            <person name="Albert L."/>
            <person name="Andreopoulos W."/>
            <person name="Angelini C."/>
            <person name="Antonin V."/>
            <person name="Barry K.W."/>
            <person name="Bougher N.L."/>
            <person name="Buchanan P."/>
            <person name="Buyck B."/>
            <person name="Bense V."/>
            <person name="Catcheside P."/>
            <person name="Chovatia M."/>
            <person name="Cooper J."/>
            <person name="Damon W."/>
            <person name="Desjardin D."/>
            <person name="Finy P."/>
            <person name="Geml J."/>
            <person name="Haridas S."/>
            <person name="Hughes K."/>
            <person name="Justo A."/>
            <person name="Karasinski D."/>
            <person name="Kautmanova I."/>
            <person name="Kiss B."/>
            <person name="Kocsube S."/>
            <person name="Kotiranta H."/>
            <person name="LaButti K.M."/>
            <person name="Lechner B.E."/>
            <person name="Liimatainen K."/>
            <person name="Lipzen A."/>
            <person name="Lukacs Z."/>
            <person name="Mihaltcheva S."/>
            <person name="Morgado L.N."/>
            <person name="Niskanen T."/>
            <person name="Noordeloos M.E."/>
            <person name="Ohm R.A."/>
            <person name="Ortiz-Santana B."/>
            <person name="Ovrebo C."/>
            <person name="Racz N."/>
            <person name="Riley R."/>
            <person name="Savchenko A."/>
            <person name="Shiryaev A."/>
            <person name="Soop K."/>
            <person name="Spirin V."/>
            <person name="Szebenyi C."/>
            <person name="Tomsovsky M."/>
            <person name="Tulloss R.E."/>
            <person name="Uehling J."/>
            <person name="Grigoriev I.V."/>
            <person name="Vagvolgyi C."/>
            <person name="Papp T."/>
            <person name="Martin F.M."/>
            <person name="Miettinen O."/>
            <person name="Hibbett D.S."/>
            <person name="Nagy L.G."/>
        </authorList>
    </citation>
    <scope>NUCLEOTIDE SEQUENCE [LARGE SCALE GENOMIC DNA]</scope>
    <source>
        <strain evidence="1 2">NL-1719</strain>
    </source>
</reference>
<organism evidence="1 2">
    <name type="scientific">Pluteus cervinus</name>
    <dbReference type="NCBI Taxonomy" id="181527"/>
    <lineage>
        <taxon>Eukaryota</taxon>
        <taxon>Fungi</taxon>
        <taxon>Dikarya</taxon>
        <taxon>Basidiomycota</taxon>
        <taxon>Agaricomycotina</taxon>
        <taxon>Agaricomycetes</taxon>
        <taxon>Agaricomycetidae</taxon>
        <taxon>Agaricales</taxon>
        <taxon>Pluteineae</taxon>
        <taxon>Pluteaceae</taxon>
        <taxon>Pluteus</taxon>
    </lineage>
</organism>
<gene>
    <name evidence="1" type="ORF">BDN72DRAFT_862546</name>
</gene>
<name>A0ACD3AAU2_9AGAR</name>
<protein>
    <submittedName>
        <fullName evidence="1">Uncharacterized protein</fullName>
    </submittedName>
</protein>